<proteinExistence type="predicted"/>
<feature type="region of interest" description="Disordered" evidence="1">
    <location>
        <begin position="374"/>
        <end position="399"/>
    </location>
</feature>
<keyword evidence="3" id="KW-1185">Reference proteome</keyword>
<feature type="compositionally biased region" description="Polar residues" evidence="1">
    <location>
        <begin position="83"/>
        <end position="99"/>
    </location>
</feature>
<protein>
    <submittedName>
        <fullName evidence="2">Uncharacterized protein</fullName>
    </submittedName>
</protein>
<dbReference type="OrthoDB" id="10519770at2759"/>
<name>A0A8E2JFP2_9PEZI</name>
<feature type="region of interest" description="Disordered" evidence="1">
    <location>
        <begin position="70"/>
        <end position="99"/>
    </location>
</feature>
<feature type="compositionally biased region" description="Low complexity" evidence="1">
    <location>
        <begin position="159"/>
        <end position="170"/>
    </location>
</feature>
<dbReference type="AlphaFoldDB" id="A0A8E2JFP2"/>
<evidence type="ECO:0000256" key="1">
    <source>
        <dbReference type="SAM" id="MobiDB-lite"/>
    </source>
</evidence>
<gene>
    <name evidence="2" type="ORF">K432DRAFT_404371</name>
</gene>
<feature type="compositionally biased region" description="Basic residues" evidence="1">
    <location>
        <begin position="622"/>
        <end position="634"/>
    </location>
</feature>
<feature type="compositionally biased region" description="Polar residues" evidence="1">
    <location>
        <begin position="382"/>
        <end position="399"/>
    </location>
</feature>
<feature type="region of interest" description="Disordered" evidence="1">
    <location>
        <begin position="319"/>
        <end position="355"/>
    </location>
</feature>
<feature type="region of interest" description="Disordered" evidence="1">
    <location>
        <begin position="496"/>
        <end position="520"/>
    </location>
</feature>
<sequence length="889" mass="96409">MSNDDHSDFGYEPGAFVKGFDFDDDPFFDGHPRTQHEFLRSQVSSAAPITNSSTTYSGFGSGNVVKEFDFSDNPIRDIPPSTHPTSGYEMQSTAPMTKSRTPDFCGTHGDFAKGFDFSEDPFLHQQPKFPRDDGEEMEGSLARMFSPYNYWHSSTDFGMNSNPNGNSGKGSLRKLPTSTSSPFEHDPIDSDRKYSMDGNPIHKESLATTTTPHPFKHDPTDVNPLRRASFTSLPSTHDEFFSRDPTKGVGFYNDPSFNRIPYSIPTFDNGSSTNAYSSIQNTLKSKRRSSVKKKKGSHTTVSKGVASDFALERRGPAKGRSNIIDLTGDPVVNKTPTKARRTPTKPKPGSRNTVVPSDMVFKYTLEGSPAAQHAALAGSRKQALSKQTRGTSSAFSAENSNSQNSIVLDEYTFPEEKSKALRNLVGDSTKGTQDLDLEDDPLVPSTPKTESRFANTTPVSYRDGNSSDPETPIDCFTERAKPTNFDDDDYVDPVFDKKHNSTPATLKKRNADDDDGDYDEEEVTYTKSGRKMRKPRVKLTRWNGDVWERVSLGLTYALIDNGQEVPYAKAASCVDDTCTGQALQQALWKLRRGRLNGGQPVPPQPSPKSGGNRPVAASKSKLASRKPVKARPGKKLGASFSLSLESPLARGLGAGSPRKRRAVELAGGTAADAVVDAELAAGTTSKLRRVVAMDFSVYGQNQGAAAAEPSQVDVVEIVGSGDEKVEGVGEEGEEGAEEQEAEEDEDEDENEEVSQSTLIVVLRVGRVSLERLQQGLRVDTCSNNPPFGTALLPLPPCEVLMPTFLPSMTASLTATAPLCGENGWAGLGNQASVYCDLFGVADFGSIYGAELAEAWALGQFQPGTVGDAEGLRSGEAGEMVSEWKEENEE</sequence>
<feature type="compositionally biased region" description="Acidic residues" evidence="1">
    <location>
        <begin position="728"/>
        <end position="752"/>
    </location>
</feature>
<reference evidence="2 3" key="1">
    <citation type="journal article" date="2016" name="Nat. Commun.">
        <title>Ectomycorrhizal ecology is imprinted in the genome of the dominant symbiotic fungus Cenococcum geophilum.</title>
        <authorList>
            <consortium name="DOE Joint Genome Institute"/>
            <person name="Peter M."/>
            <person name="Kohler A."/>
            <person name="Ohm R.A."/>
            <person name="Kuo A."/>
            <person name="Krutzmann J."/>
            <person name="Morin E."/>
            <person name="Arend M."/>
            <person name="Barry K.W."/>
            <person name="Binder M."/>
            <person name="Choi C."/>
            <person name="Clum A."/>
            <person name="Copeland A."/>
            <person name="Grisel N."/>
            <person name="Haridas S."/>
            <person name="Kipfer T."/>
            <person name="LaButti K."/>
            <person name="Lindquist E."/>
            <person name="Lipzen A."/>
            <person name="Maire R."/>
            <person name="Meier B."/>
            <person name="Mihaltcheva S."/>
            <person name="Molinier V."/>
            <person name="Murat C."/>
            <person name="Poggeler S."/>
            <person name="Quandt C.A."/>
            <person name="Sperisen C."/>
            <person name="Tritt A."/>
            <person name="Tisserant E."/>
            <person name="Crous P.W."/>
            <person name="Henrissat B."/>
            <person name="Nehls U."/>
            <person name="Egli S."/>
            <person name="Spatafora J.W."/>
            <person name="Grigoriev I.V."/>
            <person name="Martin F.M."/>
        </authorList>
    </citation>
    <scope>NUCLEOTIDE SEQUENCE [LARGE SCALE GENOMIC DNA]</scope>
    <source>
        <strain evidence="2 3">CBS 459.81</strain>
    </source>
</reference>
<organism evidence="2 3">
    <name type="scientific">Lepidopterella palustris CBS 459.81</name>
    <dbReference type="NCBI Taxonomy" id="1314670"/>
    <lineage>
        <taxon>Eukaryota</taxon>
        <taxon>Fungi</taxon>
        <taxon>Dikarya</taxon>
        <taxon>Ascomycota</taxon>
        <taxon>Pezizomycotina</taxon>
        <taxon>Dothideomycetes</taxon>
        <taxon>Pleosporomycetidae</taxon>
        <taxon>Mytilinidiales</taxon>
        <taxon>Argynnaceae</taxon>
        <taxon>Lepidopterella</taxon>
    </lineage>
</organism>
<feature type="compositionally biased region" description="Polar residues" evidence="1">
    <location>
        <begin position="446"/>
        <end position="469"/>
    </location>
</feature>
<evidence type="ECO:0000313" key="2">
    <source>
        <dbReference type="EMBL" id="OCK80808.1"/>
    </source>
</evidence>
<evidence type="ECO:0000313" key="3">
    <source>
        <dbReference type="Proteomes" id="UP000250266"/>
    </source>
</evidence>
<dbReference type="EMBL" id="KV744944">
    <property type="protein sequence ID" value="OCK80808.1"/>
    <property type="molecule type" value="Genomic_DNA"/>
</dbReference>
<accession>A0A8E2JFP2</accession>
<feature type="region of interest" description="Disordered" evidence="1">
    <location>
        <begin position="594"/>
        <end position="634"/>
    </location>
</feature>
<dbReference type="Proteomes" id="UP000250266">
    <property type="component" value="Unassembled WGS sequence"/>
</dbReference>
<feature type="region of interest" description="Disordered" evidence="1">
    <location>
        <begin position="159"/>
        <end position="223"/>
    </location>
</feature>
<feature type="region of interest" description="Disordered" evidence="1">
    <location>
        <begin position="721"/>
        <end position="755"/>
    </location>
</feature>
<feature type="region of interest" description="Disordered" evidence="1">
    <location>
        <begin position="426"/>
        <end position="471"/>
    </location>
</feature>
<feature type="compositionally biased region" description="Basic and acidic residues" evidence="1">
    <location>
        <begin position="183"/>
        <end position="205"/>
    </location>
</feature>
<feature type="region of interest" description="Disordered" evidence="1">
    <location>
        <begin position="866"/>
        <end position="889"/>
    </location>
</feature>